<organism evidence="1 2">
    <name type="scientific">Caldanaerobius fijiensis DSM 17918</name>
    <dbReference type="NCBI Taxonomy" id="1121256"/>
    <lineage>
        <taxon>Bacteria</taxon>
        <taxon>Bacillati</taxon>
        <taxon>Bacillota</taxon>
        <taxon>Clostridia</taxon>
        <taxon>Thermoanaerobacterales</taxon>
        <taxon>Thermoanaerobacteraceae</taxon>
        <taxon>Caldanaerobius</taxon>
    </lineage>
</organism>
<reference evidence="1 2" key="1">
    <citation type="submission" date="2016-11" db="EMBL/GenBank/DDBJ databases">
        <authorList>
            <person name="Jaros S."/>
            <person name="Januszkiewicz K."/>
            <person name="Wedrychowicz H."/>
        </authorList>
    </citation>
    <scope>NUCLEOTIDE SEQUENCE [LARGE SCALE GENOMIC DNA]</scope>
    <source>
        <strain evidence="1 2">DSM 17918</strain>
    </source>
</reference>
<dbReference type="Proteomes" id="UP000184088">
    <property type="component" value="Unassembled WGS sequence"/>
</dbReference>
<sequence length="160" mass="18652">MYKKYIFWGLILMCSILIVSCGKRISITETQTLSSTTLENGKQEEKSEINWKCIYIGSIIESEMPEIKNQVVFDNEDEWLKFAYDNLPNSIVDVVDKQVNWKAEGIVVLQDYAPKGYFSFLPQVSDVWIEDGLLKVEYEDNTDTSKTYYVRAGYNEKLWE</sequence>
<keyword evidence="2" id="KW-1185">Reference proteome</keyword>
<accession>A0A1M5D8C6</accession>
<evidence type="ECO:0000313" key="2">
    <source>
        <dbReference type="Proteomes" id="UP000184088"/>
    </source>
</evidence>
<proteinExistence type="predicted"/>
<dbReference type="STRING" id="1121256.SAMN02746089_02284"/>
<protein>
    <recommendedName>
        <fullName evidence="3">Lipoprotein</fullName>
    </recommendedName>
</protein>
<dbReference type="EMBL" id="FQVH01000033">
    <property type="protein sequence ID" value="SHF63137.1"/>
    <property type="molecule type" value="Genomic_DNA"/>
</dbReference>
<dbReference type="PROSITE" id="PS51257">
    <property type="entry name" value="PROKAR_LIPOPROTEIN"/>
    <property type="match status" value="1"/>
</dbReference>
<dbReference type="RefSeq" id="WP_073345475.1">
    <property type="nucleotide sequence ID" value="NZ_FQVH01000033.1"/>
</dbReference>
<evidence type="ECO:0008006" key="3">
    <source>
        <dbReference type="Google" id="ProtNLM"/>
    </source>
</evidence>
<name>A0A1M5D8C6_9THEO</name>
<dbReference type="AlphaFoldDB" id="A0A1M5D8C6"/>
<gene>
    <name evidence="1" type="ORF">SAMN02746089_02284</name>
</gene>
<evidence type="ECO:0000313" key="1">
    <source>
        <dbReference type="EMBL" id="SHF63137.1"/>
    </source>
</evidence>